<dbReference type="GO" id="GO:1990075">
    <property type="term" value="C:periciliary membrane compartment"/>
    <property type="evidence" value="ECO:0007669"/>
    <property type="project" value="TreeGrafter"/>
</dbReference>
<feature type="binding site" evidence="13">
    <location>
        <begin position="97"/>
        <end position="98"/>
    </location>
    <ligand>
        <name>GTP</name>
        <dbReference type="ChEBI" id="CHEBI:37565"/>
    </ligand>
</feature>
<dbReference type="SUPFAM" id="SSF69340">
    <property type="entry name" value="C-terminal domain of adenylylcyclase associated protein"/>
    <property type="match status" value="1"/>
</dbReference>
<evidence type="ECO:0000256" key="7">
    <source>
        <dbReference type="ARBA" id="ARBA00022741"/>
    </source>
</evidence>
<comment type="caution">
    <text evidence="16">The sequence shown here is derived from an EMBL/GenBank/DDBJ whole genome shotgun (WGS) entry which is preliminary data.</text>
</comment>
<evidence type="ECO:0000256" key="13">
    <source>
        <dbReference type="PIRSR" id="PIRSR037947-1"/>
    </source>
</evidence>
<feature type="lipid moiety-binding region" description="S-palmitoyl cysteine" evidence="14">
    <location>
        <position position="3"/>
    </location>
</feature>
<evidence type="ECO:0000259" key="15">
    <source>
        <dbReference type="PROSITE" id="PS51329"/>
    </source>
</evidence>
<evidence type="ECO:0000256" key="4">
    <source>
        <dbReference type="ARBA" id="ARBA00022468"/>
    </source>
</evidence>
<evidence type="ECO:0000313" key="17">
    <source>
        <dbReference type="Proteomes" id="UP001292094"/>
    </source>
</evidence>
<evidence type="ECO:0000256" key="5">
    <source>
        <dbReference type="ARBA" id="ARBA00022475"/>
    </source>
</evidence>
<dbReference type="Proteomes" id="UP001292094">
    <property type="component" value="Unassembled WGS sequence"/>
</dbReference>
<dbReference type="GO" id="GO:0006892">
    <property type="term" value="P:post-Golgi vesicle-mediated transport"/>
    <property type="evidence" value="ECO:0007669"/>
    <property type="project" value="TreeGrafter"/>
</dbReference>
<dbReference type="InterPro" id="IPR012945">
    <property type="entry name" value="Tubulin-bd_cofactor_C_dom"/>
</dbReference>
<protein>
    <recommendedName>
        <fullName evidence="3 12">Protein XRP2</fullName>
    </recommendedName>
</protein>
<evidence type="ECO:0000256" key="14">
    <source>
        <dbReference type="PIRSR" id="PIRSR037947-2"/>
    </source>
</evidence>
<dbReference type="Gene3D" id="2.160.20.70">
    <property type="match status" value="1"/>
</dbReference>
<dbReference type="InterPro" id="IPR006599">
    <property type="entry name" value="CARP_motif"/>
</dbReference>
<gene>
    <name evidence="16" type="ORF">Pmani_025980</name>
</gene>
<dbReference type="PANTHER" id="PTHR15440:SF0">
    <property type="entry name" value="PROTEIN XRP2"/>
    <property type="match status" value="1"/>
</dbReference>
<keyword evidence="4 12" id="KW-0343">GTPase activation</keyword>
<organism evidence="16 17">
    <name type="scientific">Petrolisthes manimaculis</name>
    <dbReference type="NCBI Taxonomy" id="1843537"/>
    <lineage>
        <taxon>Eukaryota</taxon>
        <taxon>Metazoa</taxon>
        <taxon>Ecdysozoa</taxon>
        <taxon>Arthropoda</taxon>
        <taxon>Crustacea</taxon>
        <taxon>Multicrustacea</taxon>
        <taxon>Malacostraca</taxon>
        <taxon>Eumalacostraca</taxon>
        <taxon>Eucarida</taxon>
        <taxon>Decapoda</taxon>
        <taxon>Pleocyemata</taxon>
        <taxon>Anomura</taxon>
        <taxon>Galatheoidea</taxon>
        <taxon>Porcellanidae</taxon>
        <taxon>Petrolisthes</taxon>
    </lineage>
</organism>
<keyword evidence="10" id="KW-0564">Palmitate</keyword>
<dbReference type="InterPro" id="IPR016098">
    <property type="entry name" value="CAP/MinC_C"/>
</dbReference>
<evidence type="ECO:0000256" key="3">
    <source>
        <dbReference type="ARBA" id="ARBA00015771"/>
    </source>
</evidence>
<dbReference type="EMBL" id="JAWZYT010002813">
    <property type="protein sequence ID" value="KAK4301910.1"/>
    <property type="molecule type" value="Genomic_DNA"/>
</dbReference>
<comment type="subcellular location">
    <subcellularLocation>
        <location evidence="1">Cell membrane</location>
        <topology evidence="1">Lipid-anchor</topology>
        <orientation evidence="1">Cytoplasmic side</orientation>
    </subcellularLocation>
</comment>
<sequence>MGCIYSRDKKLNSQSVKESVEPAKTYSWDKKERVNPADFTIENLHGGEAGRLPGTIAGQQFIVQNCRDSCIYLLDHINTITIDDCSGCTIFVGPTTGSVFLRDCEGCVLAAACGQLRTRDCNKLDLLLLCQTQPVIEASTKIRVGCLQASYPQLLDQFESAGLSVFNNKWADVYDFTPVDGETNWTILTSHLTHAFTLPQDGEFSSVGVSVSPQGSMVPYTLGRPALTSGHNATLVLILPHPQHHQTAHQFIEALTSRVPDVEIQLSREVKLDEPDAKRILGEVWSGLSNTGMTVVALLCVGPGVSQACTLIAHEKNIGQTSSSPPLVYVTPETSEGAGQVSAFLACPAVTSL</sequence>
<dbReference type="InterPro" id="IPR036223">
    <property type="entry name" value="CAP_C_sf"/>
</dbReference>
<keyword evidence="5" id="KW-1003">Cell membrane</keyword>
<evidence type="ECO:0000256" key="2">
    <source>
        <dbReference type="ARBA" id="ARBA00008848"/>
    </source>
</evidence>
<comment type="function">
    <text evidence="12">Acts as a GTPase-activating protein (GAP) for tubulin in concert with tubulin-specific chaperone C, but does not enhance tubulin heterodimerization.</text>
</comment>
<dbReference type="SMART" id="SM00673">
    <property type="entry name" value="CARP"/>
    <property type="match status" value="2"/>
</dbReference>
<dbReference type="Gene3D" id="3.30.70.141">
    <property type="entry name" value="Nucleoside diphosphate kinase-like domain"/>
    <property type="match status" value="1"/>
</dbReference>
<keyword evidence="9" id="KW-0472">Membrane</keyword>
<reference evidence="16" key="1">
    <citation type="submission" date="2023-11" db="EMBL/GenBank/DDBJ databases">
        <title>Genome assemblies of two species of porcelain crab, Petrolisthes cinctipes and Petrolisthes manimaculis (Anomura: Porcellanidae).</title>
        <authorList>
            <person name="Angst P."/>
        </authorList>
    </citation>
    <scope>NUCLEOTIDE SEQUENCE</scope>
    <source>
        <strain evidence="16">PB745_02</strain>
        <tissue evidence="16">Gill</tissue>
    </source>
</reference>
<evidence type="ECO:0000256" key="8">
    <source>
        <dbReference type="ARBA" id="ARBA00023134"/>
    </source>
</evidence>
<feature type="domain" description="C-CAP/cofactor C-like" evidence="15">
    <location>
        <begin position="22"/>
        <end position="178"/>
    </location>
</feature>
<dbReference type="PIRSF" id="PIRSF037947">
    <property type="entry name" value="Protein_XRP2"/>
    <property type="match status" value="1"/>
</dbReference>
<keyword evidence="6" id="KW-0519">Myristate</keyword>
<dbReference type="GO" id="GO:0005096">
    <property type="term" value="F:GTPase activator activity"/>
    <property type="evidence" value="ECO:0007669"/>
    <property type="project" value="UniProtKB-UniRule"/>
</dbReference>
<dbReference type="GO" id="GO:0005929">
    <property type="term" value="C:cilium"/>
    <property type="evidence" value="ECO:0007669"/>
    <property type="project" value="TreeGrafter"/>
</dbReference>
<evidence type="ECO:0000256" key="9">
    <source>
        <dbReference type="ARBA" id="ARBA00023136"/>
    </source>
</evidence>
<dbReference type="GO" id="GO:0005525">
    <property type="term" value="F:GTP binding"/>
    <property type="evidence" value="ECO:0007669"/>
    <property type="project" value="UniProtKB-UniRule"/>
</dbReference>
<dbReference type="AlphaFoldDB" id="A0AAE1U0L0"/>
<dbReference type="PROSITE" id="PS51329">
    <property type="entry name" value="C_CAP_COFACTOR_C"/>
    <property type="match status" value="1"/>
</dbReference>
<keyword evidence="7 12" id="KW-0547">Nucleotide-binding</keyword>
<evidence type="ECO:0000256" key="1">
    <source>
        <dbReference type="ARBA" id="ARBA00004342"/>
    </source>
</evidence>
<dbReference type="InterPro" id="IPR036850">
    <property type="entry name" value="NDK-like_dom_sf"/>
</dbReference>
<dbReference type="InterPro" id="IPR017901">
    <property type="entry name" value="C-CAP_CF_C-like"/>
</dbReference>
<keyword evidence="11" id="KW-0449">Lipoprotein</keyword>
<evidence type="ECO:0000256" key="6">
    <source>
        <dbReference type="ARBA" id="ARBA00022707"/>
    </source>
</evidence>
<evidence type="ECO:0000256" key="10">
    <source>
        <dbReference type="ARBA" id="ARBA00023139"/>
    </source>
</evidence>
<dbReference type="Pfam" id="PF07986">
    <property type="entry name" value="TBCC"/>
    <property type="match status" value="1"/>
</dbReference>
<proteinExistence type="inferred from homology"/>
<evidence type="ECO:0000256" key="12">
    <source>
        <dbReference type="PIRNR" id="PIRNR037947"/>
    </source>
</evidence>
<feature type="lipid moiety-binding region" description="N-myristoyl glycine" evidence="14">
    <location>
        <position position="2"/>
    </location>
</feature>
<accession>A0AAE1U0L0</accession>
<dbReference type="PANTHER" id="PTHR15440">
    <property type="entry name" value="XRP2 PROTEIN"/>
    <property type="match status" value="1"/>
</dbReference>
<comment type="similarity">
    <text evidence="2 12">Belongs to the TBCC family.</text>
</comment>
<keyword evidence="17" id="KW-1185">Reference proteome</keyword>
<evidence type="ECO:0000313" key="16">
    <source>
        <dbReference type="EMBL" id="KAK4301910.1"/>
    </source>
</evidence>
<evidence type="ECO:0000256" key="11">
    <source>
        <dbReference type="ARBA" id="ARBA00023288"/>
    </source>
</evidence>
<dbReference type="InterPro" id="IPR039093">
    <property type="entry name" value="XRP2"/>
</dbReference>
<name>A0AAE1U0L0_9EUCA</name>
<keyword evidence="8 12" id="KW-0342">GTP-binding</keyword>